<organism evidence="3 4">
    <name type="scientific">Candidatus Roizmanbacteria bacterium RIFCSPLOWO2_01_FULL_45_11</name>
    <dbReference type="NCBI Taxonomy" id="1802070"/>
    <lineage>
        <taxon>Bacteria</taxon>
        <taxon>Candidatus Roizmaniibacteriota</taxon>
    </lineage>
</organism>
<comment type="caution">
    <text evidence="3">The sequence shown here is derived from an EMBL/GenBank/DDBJ whole genome shotgun (WGS) entry which is preliminary data.</text>
</comment>
<keyword evidence="2" id="KW-0472">Membrane</keyword>
<reference evidence="3 4" key="1">
    <citation type="journal article" date="2016" name="Nat. Commun.">
        <title>Thousands of microbial genomes shed light on interconnected biogeochemical processes in an aquifer system.</title>
        <authorList>
            <person name="Anantharaman K."/>
            <person name="Brown C.T."/>
            <person name="Hug L.A."/>
            <person name="Sharon I."/>
            <person name="Castelle C.J."/>
            <person name="Probst A.J."/>
            <person name="Thomas B.C."/>
            <person name="Singh A."/>
            <person name="Wilkins M.J."/>
            <person name="Karaoz U."/>
            <person name="Brodie E.L."/>
            <person name="Williams K.H."/>
            <person name="Hubbard S.S."/>
            <person name="Banfield J.F."/>
        </authorList>
    </citation>
    <scope>NUCLEOTIDE SEQUENCE [LARGE SCALE GENOMIC DNA]</scope>
</reference>
<evidence type="ECO:0000256" key="1">
    <source>
        <dbReference type="SAM" id="MobiDB-lite"/>
    </source>
</evidence>
<dbReference type="Gene3D" id="3.30.420.40">
    <property type="match status" value="1"/>
</dbReference>
<proteinExistence type="predicted"/>
<gene>
    <name evidence="3" type="ORF">A3B56_03260</name>
</gene>
<protein>
    <submittedName>
        <fullName evidence="3">Uncharacterized protein</fullName>
    </submittedName>
</protein>
<accession>A0A1F7JD91</accession>
<evidence type="ECO:0000313" key="3">
    <source>
        <dbReference type="EMBL" id="OGK53589.1"/>
    </source>
</evidence>
<dbReference type="EMBL" id="MGAU01000055">
    <property type="protein sequence ID" value="OGK53589.1"/>
    <property type="molecule type" value="Genomic_DNA"/>
</dbReference>
<evidence type="ECO:0000256" key="2">
    <source>
        <dbReference type="SAM" id="Phobius"/>
    </source>
</evidence>
<feature type="compositionally biased region" description="Low complexity" evidence="1">
    <location>
        <begin position="226"/>
        <end position="244"/>
    </location>
</feature>
<keyword evidence="2" id="KW-1133">Transmembrane helix</keyword>
<keyword evidence="2" id="KW-0812">Transmembrane</keyword>
<evidence type="ECO:0000313" key="4">
    <source>
        <dbReference type="Proteomes" id="UP000178486"/>
    </source>
</evidence>
<sequence length="269" mass="29995">MSGHRYIILFLAKRVMHITTISDGPSPQIVSTLQREWNWGTLPSVFSSVKTSIGDKHVRILLPDESSYILELTIPSVVQPLQERAYIQQQLSSFIPEVLHANDWDFKEIASSGKEKKVLIFAPLKIAYDAIFKAVQDTGLPIEAVEPVAIAGKRYKNPIIGLAMKKDIEGRDEEVLNIIPQRELSSLSDDFVPEKGHTSPFVWIALLIAFILLGIGGFLWTNQKNSQTSQSTAQPTPTPEIASPTPEPPTPTKEPELNVSSLRFWNQIT</sequence>
<feature type="region of interest" description="Disordered" evidence="1">
    <location>
        <begin position="226"/>
        <end position="260"/>
    </location>
</feature>
<dbReference type="Gene3D" id="3.30.1490.300">
    <property type="match status" value="1"/>
</dbReference>
<feature type="transmembrane region" description="Helical" evidence="2">
    <location>
        <begin position="201"/>
        <end position="220"/>
    </location>
</feature>
<name>A0A1F7JD91_9BACT</name>
<dbReference type="AlphaFoldDB" id="A0A1F7JD91"/>
<dbReference type="Proteomes" id="UP000178486">
    <property type="component" value="Unassembled WGS sequence"/>
</dbReference>